<reference evidence="4" key="1">
    <citation type="submission" date="2020-01" db="EMBL/GenBank/DDBJ databases">
        <title>Draft genome sequence of the Termite Coptotermes fromosanus.</title>
        <authorList>
            <person name="Itakura S."/>
            <person name="Yosikawa Y."/>
            <person name="Umezawa K."/>
        </authorList>
    </citation>
    <scope>NUCLEOTIDE SEQUENCE [LARGE SCALE GENOMIC DNA]</scope>
</reference>
<evidence type="ECO:0000259" key="2">
    <source>
        <dbReference type="Pfam" id="PF15998"/>
    </source>
</evidence>
<name>A0A6L2PEJ2_COPFO</name>
<accession>A0A6L2PEJ2</accession>
<protein>
    <recommendedName>
        <fullName evidence="2">DUF4773 domain-containing protein</fullName>
    </recommendedName>
</protein>
<dbReference type="EMBL" id="BLKM01003351">
    <property type="protein sequence ID" value="GFG28537.1"/>
    <property type="molecule type" value="Genomic_DNA"/>
</dbReference>
<evidence type="ECO:0000313" key="3">
    <source>
        <dbReference type="EMBL" id="GFG28537.1"/>
    </source>
</evidence>
<keyword evidence="4" id="KW-1185">Reference proteome</keyword>
<dbReference type="Proteomes" id="UP000502823">
    <property type="component" value="Unassembled WGS sequence"/>
</dbReference>
<dbReference type="AlphaFoldDB" id="A0A6L2PEJ2"/>
<feature type="domain" description="DUF4773" evidence="2">
    <location>
        <begin position="174"/>
        <end position="289"/>
    </location>
</feature>
<dbReference type="InterPro" id="IPR031941">
    <property type="entry name" value="DUF4773"/>
</dbReference>
<dbReference type="Pfam" id="PF15998">
    <property type="entry name" value="DUF4773"/>
    <property type="match status" value="1"/>
</dbReference>
<feature type="region of interest" description="Disordered" evidence="1">
    <location>
        <begin position="355"/>
        <end position="381"/>
    </location>
</feature>
<gene>
    <name evidence="3" type="ORF">Cfor_08895</name>
</gene>
<feature type="compositionally biased region" description="Low complexity" evidence="1">
    <location>
        <begin position="358"/>
        <end position="370"/>
    </location>
</feature>
<dbReference type="PANTHER" id="PTHR36299:SF2">
    <property type="entry name" value="DUF4773 DOMAIN-CONTAINING PROTEIN"/>
    <property type="match status" value="1"/>
</dbReference>
<dbReference type="PANTHER" id="PTHR36299">
    <property type="entry name" value="AGAP008005-PA"/>
    <property type="match status" value="1"/>
</dbReference>
<comment type="caution">
    <text evidence="3">The sequence shown here is derived from an EMBL/GenBank/DDBJ whole genome shotgun (WGS) entry which is preliminary data.</text>
</comment>
<evidence type="ECO:0000313" key="4">
    <source>
        <dbReference type="Proteomes" id="UP000502823"/>
    </source>
</evidence>
<dbReference type="OrthoDB" id="6590335at2759"/>
<proteinExistence type="predicted"/>
<feature type="region of interest" description="Disordered" evidence="1">
    <location>
        <begin position="290"/>
        <end position="316"/>
    </location>
</feature>
<organism evidence="3 4">
    <name type="scientific">Coptotermes formosanus</name>
    <name type="common">Formosan subterranean termite</name>
    <dbReference type="NCBI Taxonomy" id="36987"/>
    <lineage>
        <taxon>Eukaryota</taxon>
        <taxon>Metazoa</taxon>
        <taxon>Ecdysozoa</taxon>
        <taxon>Arthropoda</taxon>
        <taxon>Hexapoda</taxon>
        <taxon>Insecta</taxon>
        <taxon>Pterygota</taxon>
        <taxon>Neoptera</taxon>
        <taxon>Polyneoptera</taxon>
        <taxon>Dictyoptera</taxon>
        <taxon>Blattodea</taxon>
        <taxon>Blattoidea</taxon>
        <taxon>Termitoidae</taxon>
        <taxon>Rhinotermitidae</taxon>
        <taxon>Coptotermes</taxon>
    </lineage>
</organism>
<sequence length="381" mass="41847">MVRLLPNDAVRVRTQPDFFFRYKQTARLHEYCATHDRLLGSGRGALHLHSSARLPGQEYRSAGTLCQQVAKLLFHESPALYTVPYKCDCMLIEVYLHSVVDRESSGQHAVTVFQPSTPDSCRCQLQQHLGITKYNSIREDFITDVFTWDGLFDVPDEPYQQRNNEPHNLVDKSCSCEGPSCNCCLDFNLTYIDLGGPGCVHMKYLSPADGIAVNVSYGNRLLHTEVVRGANPEPSCIDILSDLAQLCSRFSDFAPTSDGLRWCLQLEPTLLGDVQAQYQVGCFRMGPEGMAVDPPTTNTAAQTSNTDPSPTSTPSVENLEEINEEALIAAVNESAEEGIAFFSNLLGITFGGGEAPGNTTEADNTTDTTAQYPTVEHTPPP</sequence>
<evidence type="ECO:0000256" key="1">
    <source>
        <dbReference type="SAM" id="MobiDB-lite"/>
    </source>
</evidence>
<dbReference type="InParanoid" id="A0A6L2PEJ2"/>
<feature type="compositionally biased region" description="Low complexity" evidence="1">
    <location>
        <begin position="303"/>
        <end position="316"/>
    </location>
</feature>